<sequence>MNRGLRLSIVEGAFATGHLALAGGMFLTGLALFLGVFFLTSTLASPFYLAHLLTNLDFSFGAVGIYAAIGGTTGILFQLFWGWHIDRFGPRAATVISFAAVGVMPLLWLFATPAFRLPIWLDGVCNGLFWTGANLGLINMLFAIGDNPVRKESYFAIFGVVIGLATFIASLAGGVIAQALSGLRVELFGRSFGNYHLLFLISGLARFACLPLLLRVQERRSRKVIRTVQVLGAFALNRLNYGKGLLLYAIRARTRG</sequence>
<dbReference type="SUPFAM" id="SSF103473">
    <property type="entry name" value="MFS general substrate transporter"/>
    <property type="match status" value="1"/>
</dbReference>
<dbReference type="Proteomes" id="UP000885672">
    <property type="component" value="Unassembled WGS sequence"/>
</dbReference>
<feature type="transmembrane region" description="Helical" evidence="1">
    <location>
        <begin position="117"/>
        <end position="142"/>
    </location>
</feature>
<feature type="transmembrane region" description="Helical" evidence="1">
    <location>
        <begin position="92"/>
        <end position="111"/>
    </location>
</feature>
<feature type="transmembrane region" description="Helical" evidence="1">
    <location>
        <begin position="58"/>
        <end position="80"/>
    </location>
</feature>
<dbReference type="AlphaFoldDB" id="A0A7V0XFK8"/>
<dbReference type="InterPro" id="IPR011701">
    <property type="entry name" value="MFS"/>
</dbReference>
<accession>A0A7V0XFK8</accession>
<feature type="transmembrane region" description="Helical" evidence="1">
    <location>
        <begin position="154"/>
        <end position="177"/>
    </location>
</feature>
<protein>
    <submittedName>
        <fullName evidence="2">MFS transporter</fullName>
    </submittedName>
</protein>
<dbReference type="PANTHER" id="PTHR23526">
    <property type="entry name" value="INTEGRAL MEMBRANE TRANSPORT PROTEIN-RELATED"/>
    <property type="match status" value="1"/>
</dbReference>
<keyword evidence="1" id="KW-1133">Transmembrane helix</keyword>
<proteinExistence type="predicted"/>
<dbReference type="InterPro" id="IPR036259">
    <property type="entry name" value="MFS_trans_sf"/>
</dbReference>
<dbReference type="EMBL" id="DSBX01000212">
    <property type="protein sequence ID" value="HDQ99755.1"/>
    <property type="molecule type" value="Genomic_DNA"/>
</dbReference>
<evidence type="ECO:0000256" key="1">
    <source>
        <dbReference type="SAM" id="Phobius"/>
    </source>
</evidence>
<comment type="caution">
    <text evidence="2">The sequence shown here is derived from an EMBL/GenBank/DDBJ whole genome shotgun (WGS) entry which is preliminary data.</text>
</comment>
<name>A0A7V0XFK8_UNCW3</name>
<keyword evidence="1" id="KW-0472">Membrane</keyword>
<gene>
    <name evidence="2" type="ORF">ENN51_05680</name>
</gene>
<feature type="transmembrane region" description="Helical" evidence="1">
    <location>
        <begin position="197"/>
        <end position="216"/>
    </location>
</feature>
<reference evidence="2" key="1">
    <citation type="journal article" date="2020" name="mSystems">
        <title>Genome- and Community-Level Interaction Insights into Carbon Utilization and Element Cycling Functions of Hydrothermarchaeota in Hydrothermal Sediment.</title>
        <authorList>
            <person name="Zhou Z."/>
            <person name="Liu Y."/>
            <person name="Xu W."/>
            <person name="Pan J."/>
            <person name="Luo Z.H."/>
            <person name="Li M."/>
        </authorList>
    </citation>
    <scope>NUCLEOTIDE SEQUENCE [LARGE SCALE GENOMIC DNA]</scope>
    <source>
        <strain evidence="2">SpSt-1182</strain>
    </source>
</reference>
<dbReference type="Pfam" id="PF07690">
    <property type="entry name" value="MFS_1"/>
    <property type="match status" value="1"/>
</dbReference>
<evidence type="ECO:0000313" key="2">
    <source>
        <dbReference type="EMBL" id="HDQ99755.1"/>
    </source>
</evidence>
<dbReference type="Gene3D" id="1.20.1250.20">
    <property type="entry name" value="MFS general substrate transporter like domains"/>
    <property type="match status" value="1"/>
</dbReference>
<keyword evidence="1" id="KW-0812">Transmembrane</keyword>
<organism evidence="2">
    <name type="scientific">candidate division WOR-3 bacterium</name>
    <dbReference type="NCBI Taxonomy" id="2052148"/>
    <lineage>
        <taxon>Bacteria</taxon>
        <taxon>Bacteria division WOR-3</taxon>
    </lineage>
</organism>
<dbReference type="InterPro" id="IPR052528">
    <property type="entry name" value="Sugar_transport-like"/>
</dbReference>
<feature type="transmembrane region" description="Helical" evidence="1">
    <location>
        <begin position="12"/>
        <end position="38"/>
    </location>
</feature>
<dbReference type="PANTHER" id="PTHR23526:SF2">
    <property type="entry name" value="MAJOR FACILITATOR SUPERFAMILY (MFS) PROFILE DOMAIN-CONTAINING PROTEIN"/>
    <property type="match status" value="1"/>
</dbReference>
<dbReference type="GO" id="GO:0022857">
    <property type="term" value="F:transmembrane transporter activity"/>
    <property type="evidence" value="ECO:0007669"/>
    <property type="project" value="InterPro"/>
</dbReference>